<evidence type="ECO:0000259" key="2">
    <source>
        <dbReference type="Pfam" id="PF04471"/>
    </source>
</evidence>
<dbReference type="PANTHER" id="PTHR30015">
    <property type="entry name" value="MRR RESTRICTION SYSTEM PROTEIN"/>
    <property type="match status" value="1"/>
</dbReference>
<dbReference type="EMBL" id="JAAXPM010000015">
    <property type="protein sequence ID" value="NKY67634.1"/>
    <property type="molecule type" value="Genomic_DNA"/>
</dbReference>
<dbReference type="GO" id="GO:0003677">
    <property type="term" value="F:DNA binding"/>
    <property type="evidence" value="ECO:0007669"/>
    <property type="project" value="InterPro"/>
</dbReference>
<evidence type="ECO:0000256" key="1">
    <source>
        <dbReference type="ARBA" id="ARBA00022801"/>
    </source>
</evidence>
<dbReference type="GO" id="GO:0009307">
    <property type="term" value="P:DNA restriction-modification system"/>
    <property type="evidence" value="ECO:0007669"/>
    <property type="project" value="InterPro"/>
</dbReference>
<name>A0A7X6RDV6_WEIHE</name>
<keyword evidence="3" id="KW-0540">Nuclease</keyword>
<dbReference type="Pfam" id="PF04471">
    <property type="entry name" value="Mrr_cat"/>
    <property type="match status" value="1"/>
</dbReference>
<evidence type="ECO:0000313" key="4">
    <source>
        <dbReference type="Proteomes" id="UP000585749"/>
    </source>
</evidence>
<proteinExistence type="predicted"/>
<dbReference type="InterPro" id="IPR011335">
    <property type="entry name" value="Restrct_endonuc-II-like"/>
</dbReference>
<dbReference type="AlphaFoldDB" id="A0A7X6RDV6"/>
<dbReference type="GO" id="GO:0015666">
    <property type="term" value="F:restriction endodeoxyribonuclease activity"/>
    <property type="evidence" value="ECO:0007669"/>
    <property type="project" value="TreeGrafter"/>
</dbReference>
<dbReference type="InterPro" id="IPR011856">
    <property type="entry name" value="tRNA_endonuc-like_dom_sf"/>
</dbReference>
<keyword evidence="1" id="KW-0378">Hydrolase</keyword>
<evidence type="ECO:0000313" key="3">
    <source>
        <dbReference type="EMBL" id="NKY67634.1"/>
    </source>
</evidence>
<comment type="caution">
    <text evidence="3">The sequence shown here is derived from an EMBL/GenBank/DDBJ whole genome shotgun (WGS) entry which is preliminary data.</text>
</comment>
<reference evidence="3 4" key="1">
    <citation type="submission" date="2020-04" db="EMBL/GenBank/DDBJ databases">
        <title>MicrobeNet Type strains.</title>
        <authorList>
            <person name="Nicholson A.C."/>
        </authorList>
    </citation>
    <scope>NUCLEOTIDE SEQUENCE [LARGE SCALE GENOMIC DNA]</scope>
    <source>
        <strain evidence="3 4">CCUG 33494</strain>
    </source>
</reference>
<dbReference type="PANTHER" id="PTHR30015:SF7">
    <property type="entry name" value="TYPE IV METHYL-DIRECTED RESTRICTION ENZYME ECOKMRR"/>
    <property type="match status" value="1"/>
</dbReference>
<dbReference type="Gene3D" id="3.40.1350.10">
    <property type="match status" value="1"/>
</dbReference>
<dbReference type="InterPro" id="IPR007560">
    <property type="entry name" value="Restrct_endonuc_IV_Mrr"/>
</dbReference>
<dbReference type="Proteomes" id="UP000585749">
    <property type="component" value="Unassembled WGS sequence"/>
</dbReference>
<dbReference type="SUPFAM" id="SSF52980">
    <property type="entry name" value="Restriction endonuclease-like"/>
    <property type="match status" value="1"/>
</dbReference>
<accession>A0A7X6RDV6</accession>
<gene>
    <name evidence="3" type="ORF">HF960_08220</name>
</gene>
<keyword evidence="3" id="KW-0255">Endonuclease</keyword>
<feature type="domain" description="Restriction endonuclease type IV Mrr" evidence="2">
    <location>
        <begin position="3"/>
        <end position="105"/>
    </location>
</feature>
<sequence>MMGYCGTDGQAITTQATRDGGIDGFIQQDALGLQNIYIQVKRYAKSNSVGSRTIQSFSGALQERSAGNSNSGVFITTSSYTQDALISAKRLHIKAIDGEQLAKLIIKYKVGIKTINQFPIYEINKDDF</sequence>
<organism evidence="3 4">
    <name type="scientific">Weissella hellenica</name>
    <dbReference type="NCBI Taxonomy" id="46256"/>
    <lineage>
        <taxon>Bacteria</taxon>
        <taxon>Bacillati</taxon>
        <taxon>Bacillota</taxon>
        <taxon>Bacilli</taxon>
        <taxon>Lactobacillales</taxon>
        <taxon>Lactobacillaceae</taxon>
        <taxon>Weissella</taxon>
    </lineage>
</organism>
<dbReference type="InterPro" id="IPR052906">
    <property type="entry name" value="Type_IV_Methyl-Rstrct_Enzyme"/>
</dbReference>
<protein>
    <submittedName>
        <fullName evidence="3">Restriction endonuclease</fullName>
    </submittedName>
</protein>
<dbReference type="OrthoDB" id="9803736at2"/>